<name>A0A9W6GYD3_9HYPH</name>
<feature type="domain" description="Transposase InsH N-terminal" evidence="1">
    <location>
        <begin position="18"/>
        <end position="116"/>
    </location>
</feature>
<accession>A0A9W6GYD3</accession>
<organism evidence="2 3">
    <name type="scientific">Methylocystis echinoides</name>
    <dbReference type="NCBI Taxonomy" id="29468"/>
    <lineage>
        <taxon>Bacteria</taxon>
        <taxon>Pseudomonadati</taxon>
        <taxon>Pseudomonadota</taxon>
        <taxon>Alphaproteobacteria</taxon>
        <taxon>Hyphomicrobiales</taxon>
        <taxon>Methylocystaceae</taxon>
        <taxon>Methylocystis</taxon>
    </lineage>
</organism>
<protein>
    <recommendedName>
        <fullName evidence="1">Transposase InsH N-terminal domain-containing protein</fullName>
    </recommendedName>
</protein>
<evidence type="ECO:0000313" key="3">
    <source>
        <dbReference type="Proteomes" id="UP001144323"/>
    </source>
</evidence>
<dbReference type="PANTHER" id="PTHR33803:SF3">
    <property type="entry name" value="BLL1974 PROTEIN"/>
    <property type="match status" value="1"/>
</dbReference>
<keyword evidence="3" id="KW-1185">Reference proteome</keyword>
<comment type="caution">
    <text evidence="2">The sequence shown here is derived from an EMBL/GenBank/DDBJ whole genome shotgun (WGS) entry which is preliminary data.</text>
</comment>
<dbReference type="InterPro" id="IPR047710">
    <property type="entry name" value="Transpos_IS5-like"/>
</dbReference>
<evidence type="ECO:0000259" key="1">
    <source>
        <dbReference type="Pfam" id="PF05598"/>
    </source>
</evidence>
<dbReference type="PANTHER" id="PTHR33803">
    <property type="entry name" value="IS1478 TRANSPOSASE"/>
    <property type="match status" value="1"/>
</dbReference>
<dbReference type="NCBIfam" id="NF033578">
    <property type="entry name" value="transpos_IS5_1"/>
    <property type="match status" value="1"/>
</dbReference>
<proteinExistence type="predicted"/>
<dbReference type="EMBL" id="BSEC01000003">
    <property type="protein sequence ID" value="GLI95397.1"/>
    <property type="molecule type" value="Genomic_DNA"/>
</dbReference>
<dbReference type="Pfam" id="PF05598">
    <property type="entry name" value="DUF772"/>
    <property type="match status" value="1"/>
</dbReference>
<dbReference type="Proteomes" id="UP001144323">
    <property type="component" value="Unassembled WGS sequence"/>
</dbReference>
<evidence type="ECO:0000313" key="2">
    <source>
        <dbReference type="EMBL" id="GLI95397.1"/>
    </source>
</evidence>
<dbReference type="InterPro" id="IPR008490">
    <property type="entry name" value="Transposase_InsH_N"/>
</dbReference>
<gene>
    <name evidence="2" type="ORF">LMG27198_43890</name>
</gene>
<reference evidence="2" key="1">
    <citation type="journal article" date="2023" name="Int. J. Syst. Evol. Microbiol.">
        <title>Methylocystis iwaonis sp. nov., a type II methane-oxidizing bacterium from surface soil of a rice paddy field in Japan, and emended description of the genus Methylocystis (ex Whittenbury et al. 1970) Bowman et al. 1993.</title>
        <authorList>
            <person name="Kaise H."/>
            <person name="Sawadogo J.B."/>
            <person name="Alam M.S."/>
            <person name="Ueno C."/>
            <person name="Dianou D."/>
            <person name="Shinjo R."/>
            <person name="Asakawa S."/>
        </authorList>
    </citation>
    <scope>NUCLEOTIDE SEQUENCE</scope>
    <source>
        <strain evidence="2">LMG27198</strain>
    </source>
</reference>
<sequence>MRPKERRDGGQKDLFRARLDQIVDMSHPLPKLAATIDWDFLEQRFGAAYADVPGRPPLPTRLMAGLAILKHMHDLSDEALCDRWIENPYFQLFCGEEFFQHKLTFDRSSLTRWRQRMGEQKLAALVQESLSVATRTGAAKPSDFSKIIVDTTVQEKAVAFPTDAKLMHRARERLVRLAKKHGVALRQSYERIGKHALIAHQRYAHAKQFKRANKALRKLRTFLGRVERDIARRIKGDEGLRDVFRRPCRWRCNSPHLWHLKIPQFS</sequence>
<dbReference type="AlphaFoldDB" id="A0A9W6GYD3"/>